<protein>
    <submittedName>
        <fullName evidence="1">Uncharacterized protein</fullName>
    </submittedName>
</protein>
<comment type="caution">
    <text evidence="1">The sequence shown here is derived from an EMBL/GenBank/DDBJ whole genome shotgun (WGS) entry which is preliminary data.</text>
</comment>
<accession>A0ABV7PA86</accession>
<keyword evidence="2" id="KW-1185">Reference proteome</keyword>
<dbReference type="RefSeq" id="WP_378245982.1">
    <property type="nucleotide sequence ID" value="NZ_JBHRWK010000094.1"/>
</dbReference>
<name>A0ABV7PA86_9PSEU</name>
<dbReference type="Proteomes" id="UP001595645">
    <property type="component" value="Unassembled WGS sequence"/>
</dbReference>
<sequence length="58" mass="6320">MAREGQIEQAYRDAVVAGDPKALSAFAGWLEEQSGRGAEIEQAYQDAIVIGHPEIYRG</sequence>
<evidence type="ECO:0000313" key="2">
    <source>
        <dbReference type="Proteomes" id="UP001595645"/>
    </source>
</evidence>
<dbReference type="EMBL" id="JBHRWK010000094">
    <property type="protein sequence ID" value="MFC3455490.1"/>
    <property type="molecule type" value="Genomic_DNA"/>
</dbReference>
<gene>
    <name evidence="1" type="ORF">ACFOSH_39165</name>
</gene>
<organism evidence="1 2">
    <name type="scientific">Amycolatopsis speibonae</name>
    <dbReference type="NCBI Taxonomy" id="1450224"/>
    <lineage>
        <taxon>Bacteria</taxon>
        <taxon>Bacillati</taxon>
        <taxon>Actinomycetota</taxon>
        <taxon>Actinomycetes</taxon>
        <taxon>Pseudonocardiales</taxon>
        <taxon>Pseudonocardiaceae</taxon>
        <taxon>Amycolatopsis</taxon>
    </lineage>
</organism>
<proteinExistence type="predicted"/>
<evidence type="ECO:0000313" key="1">
    <source>
        <dbReference type="EMBL" id="MFC3455490.1"/>
    </source>
</evidence>
<reference evidence="2" key="1">
    <citation type="journal article" date="2019" name="Int. J. Syst. Evol. Microbiol.">
        <title>The Global Catalogue of Microorganisms (GCM) 10K type strain sequencing project: providing services to taxonomists for standard genome sequencing and annotation.</title>
        <authorList>
            <consortium name="The Broad Institute Genomics Platform"/>
            <consortium name="The Broad Institute Genome Sequencing Center for Infectious Disease"/>
            <person name="Wu L."/>
            <person name="Ma J."/>
        </authorList>
    </citation>
    <scope>NUCLEOTIDE SEQUENCE [LARGE SCALE GENOMIC DNA]</scope>
    <source>
        <strain evidence="2">CGMCC 4.7676</strain>
    </source>
</reference>